<gene>
    <name evidence="2" type="ORF">TR51_18165</name>
</gene>
<proteinExistence type="predicted"/>
<sequence>MPEARMSATKPTAWPVGISRAYRRAASGIGSSAQAVRASSAVANQLSSSGSWSIRQAEAVVSRSVGGRFPPVTRSGTATNQPARRVSVGDGRDW</sequence>
<reference evidence="2 3" key="1">
    <citation type="submission" date="2015-02" db="EMBL/GenBank/DDBJ databases">
        <title>Draft genome sequence of Kitasatospora griseola MF730-N6, a bafilomycin, terpentecin and satosporin producer.</title>
        <authorList>
            <person name="Arens J.C."/>
            <person name="Haltli B."/>
            <person name="Kerr R.G."/>
        </authorList>
    </citation>
    <scope>NUCLEOTIDE SEQUENCE [LARGE SCALE GENOMIC DNA]</scope>
    <source>
        <strain evidence="2 3">MF730-N6</strain>
    </source>
</reference>
<organism evidence="2 3">
    <name type="scientific">Kitasatospora griseola</name>
    <name type="common">Streptomyces griseolosporeus</name>
    <dbReference type="NCBI Taxonomy" id="2064"/>
    <lineage>
        <taxon>Bacteria</taxon>
        <taxon>Bacillati</taxon>
        <taxon>Actinomycetota</taxon>
        <taxon>Actinomycetes</taxon>
        <taxon>Kitasatosporales</taxon>
        <taxon>Streptomycetaceae</taxon>
        <taxon>Kitasatospora</taxon>
    </lineage>
</organism>
<comment type="caution">
    <text evidence="2">The sequence shown here is derived from an EMBL/GenBank/DDBJ whole genome shotgun (WGS) entry which is preliminary data.</text>
</comment>
<evidence type="ECO:0000313" key="2">
    <source>
        <dbReference type="EMBL" id="KIQ65705.1"/>
    </source>
</evidence>
<name>A0A0D0NBY0_KITGR</name>
<feature type="region of interest" description="Disordered" evidence="1">
    <location>
        <begin position="66"/>
        <end position="94"/>
    </location>
</feature>
<dbReference type="EMBL" id="JXZB01000002">
    <property type="protein sequence ID" value="KIQ65705.1"/>
    <property type="molecule type" value="Genomic_DNA"/>
</dbReference>
<keyword evidence="3" id="KW-1185">Reference proteome</keyword>
<accession>A0A0D0NBY0</accession>
<evidence type="ECO:0000313" key="3">
    <source>
        <dbReference type="Proteomes" id="UP000032066"/>
    </source>
</evidence>
<dbReference type="AlphaFoldDB" id="A0A0D0NBY0"/>
<dbReference type="Proteomes" id="UP000032066">
    <property type="component" value="Unassembled WGS sequence"/>
</dbReference>
<protein>
    <submittedName>
        <fullName evidence="2">Uncharacterized protein</fullName>
    </submittedName>
</protein>
<evidence type="ECO:0000256" key="1">
    <source>
        <dbReference type="SAM" id="MobiDB-lite"/>
    </source>
</evidence>